<dbReference type="InterPro" id="IPR059095">
    <property type="entry name" value="Znf_C2H2_17_2nd"/>
</dbReference>
<feature type="compositionally biased region" description="Polar residues" evidence="1">
    <location>
        <begin position="541"/>
        <end position="559"/>
    </location>
</feature>
<feature type="domain" description="C2H2-type" evidence="2">
    <location>
        <begin position="471"/>
        <end position="501"/>
    </location>
</feature>
<evidence type="ECO:0000256" key="1">
    <source>
        <dbReference type="SAM" id="MobiDB-lite"/>
    </source>
</evidence>
<protein>
    <recommendedName>
        <fullName evidence="2">C2H2-type domain-containing protein</fullName>
    </recommendedName>
</protein>
<evidence type="ECO:0000313" key="3">
    <source>
        <dbReference type="EMBL" id="ELQ42788.1"/>
    </source>
</evidence>
<feature type="domain" description="C2H2-type" evidence="2">
    <location>
        <begin position="435"/>
        <end position="461"/>
    </location>
</feature>
<feature type="compositionally biased region" description="Low complexity" evidence="1">
    <location>
        <begin position="192"/>
        <end position="201"/>
    </location>
</feature>
<dbReference type="Pfam" id="PF26177">
    <property type="entry name" value="zf_C2H2_17_1st"/>
    <property type="match status" value="1"/>
</dbReference>
<feature type="region of interest" description="Disordered" evidence="1">
    <location>
        <begin position="182"/>
        <end position="216"/>
    </location>
</feature>
<feature type="region of interest" description="Disordered" evidence="1">
    <location>
        <begin position="1"/>
        <end position="52"/>
    </location>
</feature>
<organism evidence="3">
    <name type="scientific">Pyricularia oryzae (strain Y34)</name>
    <name type="common">Rice blast fungus</name>
    <name type="synonym">Magnaporthe oryzae</name>
    <dbReference type="NCBI Taxonomy" id="1143189"/>
    <lineage>
        <taxon>Eukaryota</taxon>
        <taxon>Fungi</taxon>
        <taxon>Dikarya</taxon>
        <taxon>Ascomycota</taxon>
        <taxon>Pezizomycotina</taxon>
        <taxon>Sordariomycetes</taxon>
        <taxon>Sordariomycetidae</taxon>
        <taxon>Magnaporthales</taxon>
        <taxon>Pyriculariaceae</taxon>
        <taxon>Pyricularia</taxon>
    </lineage>
</organism>
<accession>A0AA97PQB3</accession>
<feature type="compositionally biased region" description="Basic residues" evidence="1">
    <location>
        <begin position="202"/>
        <end position="216"/>
    </location>
</feature>
<name>A0AA97PQB3_PYRO3</name>
<dbReference type="Proteomes" id="UP000011086">
    <property type="component" value="Unassembled WGS sequence"/>
</dbReference>
<feature type="region of interest" description="Disordered" evidence="1">
    <location>
        <begin position="507"/>
        <end position="564"/>
    </location>
</feature>
<dbReference type="InterPro" id="IPR013087">
    <property type="entry name" value="Znf_C2H2_type"/>
</dbReference>
<dbReference type="Gene3D" id="3.30.160.60">
    <property type="entry name" value="Classic Zinc Finger"/>
    <property type="match status" value="1"/>
</dbReference>
<dbReference type="AlphaFoldDB" id="A0AA97PQB3"/>
<dbReference type="SMART" id="SM00355">
    <property type="entry name" value="ZnF_C2H2"/>
    <property type="match status" value="2"/>
</dbReference>
<proteinExistence type="predicted"/>
<gene>
    <name evidence="3" type="ORF">OOU_Y34scaffold00194g101</name>
</gene>
<dbReference type="Pfam" id="PF26176">
    <property type="entry name" value="zf_C2H2_17_2"/>
    <property type="match status" value="1"/>
</dbReference>
<feature type="region of interest" description="Disordered" evidence="1">
    <location>
        <begin position="299"/>
        <end position="320"/>
    </location>
</feature>
<reference evidence="3" key="1">
    <citation type="journal article" date="2012" name="PLoS Genet.">
        <title>Comparative analysis of the genomes of two field isolates of the rice blast fungus Magnaporthe oryzae.</title>
        <authorList>
            <person name="Xue M."/>
            <person name="Yang J."/>
            <person name="Li Z."/>
            <person name="Hu S."/>
            <person name="Yao N."/>
            <person name="Dean R.A."/>
            <person name="Zhao W."/>
            <person name="Shen M."/>
            <person name="Zhang H."/>
            <person name="Li C."/>
            <person name="Liu L."/>
            <person name="Cao L."/>
            <person name="Xu X."/>
            <person name="Xing Y."/>
            <person name="Hsiang T."/>
            <person name="Zhang Z."/>
            <person name="Xu J.R."/>
            <person name="Peng Y.L."/>
        </authorList>
    </citation>
    <scope>NUCLEOTIDE SEQUENCE</scope>
    <source>
        <strain evidence="3">Y34</strain>
    </source>
</reference>
<feature type="compositionally biased region" description="Basic and acidic residues" evidence="1">
    <location>
        <begin position="1"/>
        <end position="13"/>
    </location>
</feature>
<evidence type="ECO:0000259" key="2">
    <source>
        <dbReference type="SMART" id="SM00355"/>
    </source>
</evidence>
<dbReference type="InterPro" id="IPR059009">
    <property type="entry name" value="Znf_C2H2_17_1st"/>
</dbReference>
<feature type="compositionally biased region" description="Polar residues" evidence="1">
    <location>
        <begin position="299"/>
        <end position="314"/>
    </location>
</feature>
<feature type="compositionally biased region" description="Low complexity" evidence="1">
    <location>
        <begin position="509"/>
        <end position="529"/>
    </location>
</feature>
<sequence>MPGFSHHEMDDVHTPASPLDQDLSARAHGHTSPRIQGPMETLQPKDGTYTAQMCPGITAPGSFAPRGFAPGKPTQEVCSWTRLQSSLLDLTDQSEFSYSQNLISSPVTGMFSSFSQTGPGDLNGSVWESTVEGTQHFPDFQESGATDAFSPFSLGQVTTSQGEEPIEDFQNKWAIPSVQDATPVAPTSAPMRRITSGSSTGSHRRSRPSSRSQRRLRVTLAQAPQISYDQLAGNASMAAVGQYMEMESTLPVTHAFYSGLTSTGFSPDALAYGPSMAHALQPHVNPTCTQMDLEPGLTCQSPSHSWDSASSTGLARTPSPGAVDEAWIAPQLVSSPTDTTGCSPIFHGQSPRLSRKYAAHMPLEGPMSGLHPNGFPDEFSLPPAFAATRISGAEVESPRDHEWYKAGPRADGLYHCPLEGQENCNHKPEKLKCNYECKQEACENLQFSSTACLLRHEREAHGMHGHGAKPYLCTYEGCDRAQPGNGFPRHWNLKDHMKRVHNDVAPAQSSYAAGTSPPSSSTSSQAQAAKNRKRKKDDVTAISSGVRKSSSKGPTSAPTASKVEKRLAEAAERWYAHQHRLSDVLSGFTQPDDPLMLQRLRDAQEQLEAMTKISAGLVQKKPMKA</sequence>
<dbReference type="EMBL" id="JH793704">
    <property type="protein sequence ID" value="ELQ42788.1"/>
    <property type="molecule type" value="Genomic_DNA"/>
</dbReference>